<comment type="caution">
    <text evidence="2">The sequence shown here is derived from an EMBL/GenBank/DDBJ whole genome shotgun (WGS) entry which is preliminary data.</text>
</comment>
<dbReference type="InterPro" id="IPR008930">
    <property type="entry name" value="Terpenoid_cyclase/PrenylTrfase"/>
</dbReference>
<accession>A0ABQ4C9M8</accession>
<dbReference type="RefSeq" id="WP_203706302.1">
    <property type="nucleotide sequence ID" value="NZ_BAAALU010000025.1"/>
</dbReference>
<feature type="region of interest" description="Disordered" evidence="1">
    <location>
        <begin position="61"/>
        <end position="84"/>
    </location>
</feature>
<dbReference type="SUPFAM" id="SSF48239">
    <property type="entry name" value="Terpenoid cyclases/Protein prenyltransferases"/>
    <property type="match status" value="1"/>
</dbReference>
<gene>
    <name evidence="2" type="ORF">Air01nite_55700</name>
</gene>
<reference evidence="2 3" key="1">
    <citation type="submission" date="2021-01" db="EMBL/GenBank/DDBJ databases">
        <title>Whole genome shotgun sequence of Asanoa iriomotensis NBRC 100142.</title>
        <authorList>
            <person name="Komaki H."/>
            <person name="Tamura T."/>
        </authorList>
    </citation>
    <scope>NUCLEOTIDE SEQUENCE [LARGE SCALE GENOMIC DNA]</scope>
    <source>
        <strain evidence="2 3">NBRC 100142</strain>
    </source>
</reference>
<sequence length="325" mass="36072">MTVIDWLLDADPAIRWQVLRDLAGAPADVVAAEQARVAREGWGARLLALQDDDGSWAGGACFPGQGYRHTGPDHEPPPDGQDGQPWVSTLPTLDVLVELGVDPADERVRPAVEAVRDHVVWEHEGQRFFDGEVEACINGRTVRAGAYFGQPVEGIVDRLLREQYDDGGWNCELEFGSKVSSFASTINVLEGLLAYERSGGAQDVSAARRGGEEYLLTRHLFRRKTTGAVVDDDWLLFSFPPRWHYDVLRALDYFRDAGGPPDERLGEALDVVERKRLPDGTWLLENTHPGLVFFSLEAGDGQASRWNTLRAMRVLAWAQRATNPD</sequence>
<dbReference type="Gene3D" id="1.50.10.20">
    <property type="match status" value="1"/>
</dbReference>
<protein>
    <recommendedName>
        <fullName evidence="4">Squalene cyclase</fullName>
    </recommendedName>
</protein>
<evidence type="ECO:0000256" key="1">
    <source>
        <dbReference type="SAM" id="MobiDB-lite"/>
    </source>
</evidence>
<name>A0ABQ4C9M8_9ACTN</name>
<dbReference type="EMBL" id="BONC01000047">
    <property type="protein sequence ID" value="GIF59475.1"/>
    <property type="molecule type" value="Genomic_DNA"/>
</dbReference>
<organism evidence="2 3">
    <name type="scientific">Asanoa iriomotensis</name>
    <dbReference type="NCBI Taxonomy" id="234613"/>
    <lineage>
        <taxon>Bacteria</taxon>
        <taxon>Bacillati</taxon>
        <taxon>Actinomycetota</taxon>
        <taxon>Actinomycetes</taxon>
        <taxon>Micromonosporales</taxon>
        <taxon>Micromonosporaceae</taxon>
        <taxon>Asanoa</taxon>
    </lineage>
</organism>
<evidence type="ECO:0000313" key="2">
    <source>
        <dbReference type="EMBL" id="GIF59475.1"/>
    </source>
</evidence>
<keyword evidence="3" id="KW-1185">Reference proteome</keyword>
<dbReference type="Proteomes" id="UP000624325">
    <property type="component" value="Unassembled WGS sequence"/>
</dbReference>
<evidence type="ECO:0000313" key="3">
    <source>
        <dbReference type="Proteomes" id="UP000624325"/>
    </source>
</evidence>
<evidence type="ECO:0008006" key="4">
    <source>
        <dbReference type="Google" id="ProtNLM"/>
    </source>
</evidence>
<proteinExistence type="predicted"/>